<keyword evidence="5" id="KW-1185">Reference proteome</keyword>
<dbReference type="GO" id="GO:0005829">
    <property type="term" value="C:cytosol"/>
    <property type="evidence" value="ECO:0007669"/>
    <property type="project" value="TreeGrafter"/>
</dbReference>
<dbReference type="Gene3D" id="3.40.50.300">
    <property type="entry name" value="P-loop containing nucleotide triphosphate hydrolases"/>
    <property type="match status" value="1"/>
</dbReference>
<comment type="caution">
    <text evidence="4">The sequence shown here is derived from an EMBL/GenBank/DDBJ whole genome shotgun (WGS) entry which is preliminary data.</text>
</comment>
<proteinExistence type="predicted"/>
<dbReference type="AlphaFoldDB" id="F7NK64"/>
<dbReference type="eggNOG" id="COG1875">
    <property type="taxonomic scope" value="Bacteria"/>
</dbReference>
<feature type="domain" description="PhoH-like protein" evidence="3">
    <location>
        <begin position="16"/>
        <end position="208"/>
    </location>
</feature>
<evidence type="ECO:0000313" key="5">
    <source>
        <dbReference type="Proteomes" id="UP000003240"/>
    </source>
</evidence>
<protein>
    <submittedName>
        <fullName evidence="4">PhoH-like protein</fullName>
    </submittedName>
</protein>
<evidence type="ECO:0000313" key="4">
    <source>
        <dbReference type="EMBL" id="EGO63505.1"/>
    </source>
</evidence>
<dbReference type="STRING" id="1009370.ALO_12386"/>
<dbReference type="GO" id="GO:0005524">
    <property type="term" value="F:ATP binding"/>
    <property type="evidence" value="ECO:0007669"/>
    <property type="project" value="UniProtKB-KW"/>
</dbReference>
<dbReference type="InterPro" id="IPR027417">
    <property type="entry name" value="P-loop_NTPase"/>
</dbReference>
<dbReference type="OrthoDB" id="9773137at2"/>
<dbReference type="Proteomes" id="UP000003240">
    <property type="component" value="Unassembled WGS sequence"/>
</dbReference>
<dbReference type="EMBL" id="AFGF01000107">
    <property type="protein sequence ID" value="EGO63505.1"/>
    <property type="molecule type" value="Genomic_DNA"/>
</dbReference>
<evidence type="ECO:0000256" key="1">
    <source>
        <dbReference type="ARBA" id="ARBA00022741"/>
    </source>
</evidence>
<sequence>MPLPKDHMFFGLGPKLTAKQRQYVDAVFDKKVIVVPSKAGTGKTLLAVAAAKVMERDLVYVFPNVCEDEFGYLPGSLWDKYYQYLGPLFDALDEIRERPMTCVSREDANEDSNSGGWKDGNVWVYPKPHTFLRGRNLKGNKIIMVDEAQNLTKPQLKKIITRVHDDCTVILAGHMGQCDLPDPSKSGFPAYIDFYRTRDYAAVVELTQCFRGVIASEADEV</sequence>
<dbReference type="RefSeq" id="WP_004096077.1">
    <property type="nucleotide sequence ID" value="NZ_AFGF01000107.1"/>
</dbReference>
<dbReference type="SUPFAM" id="SSF52540">
    <property type="entry name" value="P-loop containing nucleoside triphosphate hydrolases"/>
    <property type="match status" value="1"/>
</dbReference>
<accession>F7NK64</accession>
<evidence type="ECO:0000259" key="3">
    <source>
        <dbReference type="Pfam" id="PF02562"/>
    </source>
</evidence>
<evidence type="ECO:0000256" key="2">
    <source>
        <dbReference type="ARBA" id="ARBA00022840"/>
    </source>
</evidence>
<name>F7NK64_9FIRM</name>
<dbReference type="InterPro" id="IPR003714">
    <property type="entry name" value="PhoH"/>
</dbReference>
<keyword evidence="2" id="KW-0067">ATP-binding</keyword>
<organism evidence="4 5">
    <name type="scientific">Acetonema longum DSM 6540</name>
    <dbReference type="NCBI Taxonomy" id="1009370"/>
    <lineage>
        <taxon>Bacteria</taxon>
        <taxon>Bacillati</taxon>
        <taxon>Bacillota</taxon>
        <taxon>Negativicutes</taxon>
        <taxon>Acetonemataceae</taxon>
        <taxon>Acetonema</taxon>
    </lineage>
</organism>
<keyword evidence="1" id="KW-0547">Nucleotide-binding</keyword>
<dbReference type="InterPro" id="IPR051451">
    <property type="entry name" value="PhoH2-like"/>
</dbReference>
<reference evidence="4 5" key="1">
    <citation type="journal article" date="2011" name="EMBO J.">
        <title>Structural diversity of bacterial flagellar motors.</title>
        <authorList>
            <person name="Chen S."/>
            <person name="Beeby M."/>
            <person name="Murphy G.E."/>
            <person name="Leadbetter J.R."/>
            <person name="Hendrixson D.R."/>
            <person name="Briegel A."/>
            <person name="Li Z."/>
            <person name="Shi J."/>
            <person name="Tocheva E.I."/>
            <person name="Muller A."/>
            <person name="Dobro M.J."/>
            <person name="Jensen G.J."/>
        </authorList>
    </citation>
    <scope>NUCLEOTIDE SEQUENCE [LARGE SCALE GENOMIC DNA]</scope>
    <source>
        <strain evidence="4 5">DSM 6540</strain>
    </source>
</reference>
<gene>
    <name evidence="4" type="ORF">ALO_12386</name>
</gene>
<dbReference type="PANTHER" id="PTHR30473:SF2">
    <property type="entry name" value="PIN DOMAIN-CONTAINING PROTEIN"/>
    <property type="match status" value="1"/>
</dbReference>
<dbReference type="Pfam" id="PF02562">
    <property type="entry name" value="PhoH"/>
    <property type="match status" value="1"/>
</dbReference>
<dbReference type="PANTHER" id="PTHR30473">
    <property type="entry name" value="PROTEIN PHOH"/>
    <property type="match status" value="1"/>
</dbReference>